<protein>
    <submittedName>
        <fullName evidence="1">Uncharacterized protein</fullName>
    </submittedName>
</protein>
<evidence type="ECO:0000313" key="1">
    <source>
        <dbReference type="EMBL" id="WAW10065.1"/>
    </source>
</evidence>
<dbReference type="Proteomes" id="UP001156215">
    <property type="component" value="Chromosome"/>
</dbReference>
<reference evidence="1" key="1">
    <citation type="journal article" date="2022" name="Front. Microbiol.">
        <title>New perspectives on an old grouping: The genomic and phenotypic variability of Oxalobacter formigenes and the implications for calcium oxalate stone prevention.</title>
        <authorList>
            <person name="Chmiel J.A."/>
            <person name="Carr C."/>
            <person name="Stuivenberg G.A."/>
            <person name="Venema R."/>
            <person name="Chanyi R.M."/>
            <person name="Al K.F."/>
            <person name="Giguere D."/>
            <person name="Say H."/>
            <person name="Akouris P.P."/>
            <person name="Dominguez Romero S.A."/>
            <person name="Kwong A."/>
            <person name="Tai V."/>
            <person name="Koval S.F."/>
            <person name="Razvi H."/>
            <person name="Bjazevic J."/>
            <person name="Burton J.P."/>
        </authorList>
    </citation>
    <scope>NUCLEOTIDE SEQUENCE</scope>
    <source>
        <strain evidence="1">WoOx3</strain>
    </source>
</reference>
<sequence length="166" mass="18669">MNTINYLNMDEGKAVLSTPDEFTEKAINNMSAWLSSAVKSQKFVSLPEPLSEYNALVDKGDDGLVCSIYAPASLIPPDVLSKRGEEVMPEGVPLLIFGVALDEGKSLWNFFTQGFYTGDRVIPMPPEPWVTVMPYQMYRYIPDPGQIVRFQKCVARAWFDVQKKSH</sequence>
<evidence type="ECO:0000313" key="2">
    <source>
        <dbReference type="Proteomes" id="UP001156215"/>
    </source>
</evidence>
<name>A0A9E9P3C1_9BURK</name>
<dbReference type="EMBL" id="CP098242">
    <property type="protein sequence ID" value="WAW10065.1"/>
    <property type="molecule type" value="Genomic_DNA"/>
</dbReference>
<accession>A0A9E9P3C1</accession>
<gene>
    <name evidence="1" type="ORF">NB640_12755</name>
</gene>
<proteinExistence type="predicted"/>
<organism evidence="1 2">
    <name type="scientific">Oxalobacter vibrioformis</name>
    <dbReference type="NCBI Taxonomy" id="933080"/>
    <lineage>
        <taxon>Bacteria</taxon>
        <taxon>Pseudomonadati</taxon>
        <taxon>Pseudomonadota</taxon>
        <taxon>Betaproteobacteria</taxon>
        <taxon>Burkholderiales</taxon>
        <taxon>Oxalobacteraceae</taxon>
        <taxon>Oxalobacter</taxon>
    </lineage>
</organism>
<dbReference type="AlphaFoldDB" id="A0A9E9P3C1"/>
<dbReference type="RefSeq" id="WP_269309068.1">
    <property type="nucleotide sequence ID" value="NZ_CP098242.1"/>
</dbReference>
<keyword evidence="2" id="KW-1185">Reference proteome</keyword>
<dbReference type="KEGG" id="ovb:NB640_12755"/>